<reference evidence="1" key="1">
    <citation type="submission" date="2020-07" db="EMBL/GenBank/DDBJ databases">
        <title>Genome Sequences for Panteoa spp. that cause Center Rot in Onions.</title>
        <authorList>
            <person name="Asselin J.A."/>
            <person name="Helmann T."/>
            <person name="Beer S."/>
            <person name="Stodghill P."/>
        </authorList>
    </citation>
    <scope>NUCLEOTIDE SEQUENCE</scope>
    <source>
        <strain evidence="1">OC5a</strain>
    </source>
</reference>
<protein>
    <submittedName>
        <fullName evidence="1">Uncharacterized protein</fullName>
    </submittedName>
</protein>
<accession>A0A8A4K4X7</accession>
<proteinExistence type="predicted"/>
<sequence>MANTDSNTTAHHQIVDIQPVIESAISNLLKTPLGTTHDLFQVLDTCVRYVDALVECNELAARMALCGRLLAALEVLRVLLDQPLPEHLIERLTVDKVEHKACRSGGSIDSEEMRQYCSALTLVLLNQQASTDLQKHITGLLFQMVNIMSDDLTAPRFLRTESGLVMIESKFTHIVH</sequence>
<dbReference type="Proteomes" id="UP000663901">
    <property type="component" value="Chromosome"/>
</dbReference>
<evidence type="ECO:0000313" key="1">
    <source>
        <dbReference type="EMBL" id="QTC46878.1"/>
    </source>
</evidence>
<dbReference type="RefSeq" id="WP_105088572.1">
    <property type="nucleotide sequence ID" value="NZ_CP059084.1"/>
</dbReference>
<organism evidence="1 2">
    <name type="scientific">Pantoea ananas</name>
    <name type="common">Erwinia uredovora</name>
    <dbReference type="NCBI Taxonomy" id="553"/>
    <lineage>
        <taxon>Bacteria</taxon>
        <taxon>Pseudomonadati</taxon>
        <taxon>Pseudomonadota</taxon>
        <taxon>Gammaproteobacteria</taxon>
        <taxon>Enterobacterales</taxon>
        <taxon>Erwiniaceae</taxon>
        <taxon>Pantoea</taxon>
    </lineage>
</organism>
<dbReference type="AlphaFoldDB" id="A0A8A4K4X7"/>
<evidence type="ECO:0000313" key="2">
    <source>
        <dbReference type="Proteomes" id="UP000663901"/>
    </source>
</evidence>
<gene>
    <name evidence="1" type="ORF">H0Z12_04635</name>
</gene>
<dbReference type="EMBL" id="CP059084">
    <property type="protein sequence ID" value="QTC46878.1"/>
    <property type="molecule type" value="Genomic_DNA"/>
</dbReference>
<name>A0A8A4K4X7_PANAN</name>